<dbReference type="GO" id="GO:0003677">
    <property type="term" value="F:DNA binding"/>
    <property type="evidence" value="ECO:0007669"/>
    <property type="project" value="UniProtKB-KW"/>
</dbReference>
<dbReference type="Proteomes" id="UP001208570">
    <property type="component" value="Unassembled WGS sequence"/>
</dbReference>
<dbReference type="SMART" id="SM00355">
    <property type="entry name" value="ZnF_C2H2"/>
    <property type="match status" value="5"/>
</dbReference>
<sequence>MGRRKKSSQPPIKLVIGRSPEQKKGQDNANYAVLPQSASGEMITRGKRKASIVDTKKEKEKEQESDDDDLEIVQVYKPPPNRGPRFKTVNQTSSRTPLVMVCVDEELSVSQKQALRQAQTDYDSARQKINSIKRKSNCIEVVLDTYISPELITTEDVRRWTDDKQKGQRPASPDVMIVEGPTIVKNKTVTAAVPYPTPTSIVESSVSQSVQESSKPLPILIRSNSATQASSAGSRSQDAILVGSSGIPLVIPTHFVHKGSQPILLQANQAGCLQVLGSGTQNMPVLGRAMLPSSGKIVPPLAPKMSVGISNPNLPPPPPLQCMAKNGHKRQTDVKENTSQPPVKRPRGRKKIYESSPLGIEAESSKKSCVNWVPLDEYYYSKKEGDPVYREEKGEYRFKMLYNNLRTMIHIQGHIDSDKQQNLDLSDLTQCKYCYKQFDTPFEMQCHVEKIHQNRSNVLVCRICEKDHATQSDLKNHMHVHNACEMPYICQLCNFRSSVYDDVVDHFKKRHDSSRYLVCLYCLKVFEVRFAKASGWGMTQNYYQHLLKHQIKASKLKCSRCKLLFIGKQELQMHKTKDHLPNYRGTQSASSTRTVNASSEQVMICVPNNSKGKVKSLNAPASQKQLFVGYCNFSGLEPTDICMECKKPMVTPEHYKKYTECSMCRFATICNEAFAVHMYNFHVRGSEKKLKSRKETHLTKPLFCLCGYSSNKGNDIDDSMNGEGGTVEKDVPMLFGALGLVKKSSPRSYSSNSSSKESSPFRESCPTQIVQELIEDILDRIFPAEAAAHQFIGNLLVNVTKEIDVLEKCKFRSVAVIRASNRKLAKVKQLKRKKLYCSVSRTEKYGSTSEFQGSANEKADDQNVSPYTGSDIKLEDSSVDSHSQMSRAVSTDNRNKESGDESSNVDWIAQATSTNDTSLNTDNEKSGATSGSHSVATKRDDKNDVENRNADEVVSSGHQSEGDTVMVESADEGELKVENQSSENHEISQREAAIEREKKSNMVNVCDQLESTVCKNEVSELVGNEEQLSVEKESQLVEDDASSFQDQEVELVEGDRPTFQDQEVGLVEGDRSSFQDQDVGLVEIDSSSLQSGRDESVDGDKSSLGSHQENLVNVHEPFDGDQKSSETQKGESVEGDSSSSGDMKHTSMVDEQLLLDSNQPKLESVQQELSERQKSELTTGGEQTSSESQKSKSLIDEQQLEDSENHDSIGVVKTDSLAVVCETQDSVPDLTPQDNISPSEDKTESKEKVRENKKFEDAVKELNKNLLKDGTACEGPSVMRDPATKIQLIIVVVEIRVVITIVIEIPSSDSYNRYGSHSHDKFHDRDRYSQRPGRYPDYHDNKDYQTDRGHYYRSDRRSHRRGHRDGRDDYHGKKGYY</sequence>
<dbReference type="Pfam" id="PF25429">
    <property type="entry name" value="zf-POGZ"/>
    <property type="match status" value="1"/>
</dbReference>
<dbReference type="PROSITE" id="PS50157">
    <property type="entry name" value="ZINC_FINGER_C2H2_2"/>
    <property type="match status" value="1"/>
</dbReference>
<feature type="compositionally biased region" description="Basic and acidic residues" evidence="8">
    <location>
        <begin position="1092"/>
        <end position="1101"/>
    </location>
</feature>
<reference evidence="10" key="1">
    <citation type="journal article" date="2023" name="Mol. Biol. Evol.">
        <title>Third-Generation Sequencing Reveals the Adaptive Role of the Epigenome in Three Deep-Sea Polychaetes.</title>
        <authorList>
            <person name="Perez M."/>
            <person name="Aroh O."/>
            <person name="Sun Y."/>
            <person name="Lan Y."/>
            <person name="Juniper S.K."/>
            <person name="Young C.R."/>
            <person name="Angers B."/>
            <person name="Qian P.Y."/>
        </authorList>
    </citation>
    <scope>NUCLEOTIDE SEQUENCE</scope>
    <source>
        <strain evidence="10">P08H-3</strain>
    </source>
</reference>
<keyword evidence="3" id="KW-0677">Repeat</keyword>
<protein>
    <recommendedName>
        <fullName evidence="9">C2H2-type domain-containing protein</fullName>
    </recommendedName>
</protein>
<evidence type="ECO:0000259" key="9">
    <source>
        <dbReference type="PROSITE" id="PS50157"/>
    </source>
</evidence>
<evidence type="ECO:0000256" key="3">
    <source>
        <dbReference type="ARBA" id="ARBA00022737"/>
    </source>
</evidence>
<feature type="compositionally biased region" description="Low complexity" evidence="8">
    <location>
        <begin position="746"/>
        <end position="764"/>
    </location>
</feature>
<feature type="domain" description="C2H2-type" evidence="9">
    <location>
        <begin position="459"/>
        <end position="486"/>
    </location>
</feature>
<dbReference type="GO" id="GO:0010468">
    <property type="term" value="P:regulation of gene expression"/>
    <property type="evidence" value="ECO:0007669"/>
    <property type="project" value="TreeGrafter"/>
</dbReference>
<feature type="region of interest" description="Disordered" evidence="8">
    <location>
        <begin position="847"/>
        <end position="987"/>
    </location>
</feature>
<feature type="compositionally biased region" description="Low complexity" evidence="8">
    <location>
        <begin position="912"/>
        <end position="921"/>
    </location>
</feature>
<evidence type="ECO:0000256" key="4">
    <source>
        <dbReference type="ARBA" id="ARBA00022771"/>
    </source>
</evidence>
<feature type="region of interest" description="Disordered" evidence="8">
    <location>
        <begin position="743"/>
        <end position="764"/>
    </location>
</feature>
<feature type="compositionally biased region" description="Basic and acidic residues" evidence="8">
    <location>
        <begin position="1116"/>
        <end position="1132"/>
    </location>
</feature>
<dbReference type="InterPro" id="IPR057618">
    <property type="entry name" value="Znf_POGZ/Z280C-D-like"/>
</dbReference>
<keyword evidence="5" id="KW-0862">Zinc</keyword>
<proteinExistence type="predicted"/>
<dbReference type="PANTHER" id="PTHR16515:SF49">
    <property type="entry name" value="GASTRULA ZINC FINGER PROTEIN XLCGF49.1-LIKE-RELATED"/>
    <property type="match status" value="1"/>
</dbReference>
<comment type="subcellular location">
    <subcellularLocation>
        <location evidence="1">Nucleus</location>
    </subcellularLocation>
</comment>
<evidence type="ECO:0000313" key="11">
    <source>
        <dbReference type="Proteomes" id="UP001208570"/>
    </source>
</evidence>
<accession>A0AAD9KE02</accession>
<keyword evidence="6" id="KW-0539">Nucleus</keyword>
<feature type="compositionally biased region" description="Polar residues" evidence="8">
    <location>
        <begin position="880"/>
        <end position="892"/>
    </location>
</feature>
<keyword evidence="2" id="KW-0479">Metal-binding</keyword>
<keyword evidence="11" id="KW-1185">Reference proteome</keyword>
<comment type="caution">
    <text evidence="10">The sequence shown here is derived from an EMBL/GenBank/DDBJ whole genome shotgun (WGS) entry which is preliminary data.</text>
</comment>
<dbReference type="PANTHER" id="PTHR16515">
    <property type="entry name" value="PR DOMAIN ZINC FINGER PROTEIN"/>
    <property type="match status" value="1"/>
</dbReference>
<name>A0AAD9KE02_9ANNE</name>
<dbReference type="InterPro" id="IPR050331">
    <property type="entry name" value="Zinc_finger"/>
</dbReference>
<feature type="compositionally biased region" description="Basic and acidic residues" evidence="8">
    <location>
        <begin position="1365"/>
        <end position="1377"/>
    </location>
</feature>
<dbReference type="Gene3D" id="3.30.160.60">
    <property type="entry name" value="Classic Zinc Finger"/>
    <property type="match status" value="1"/>
</dbReference>
<feature type="region of interest" description="Disordered" evidence="8">
    <location>
        <begin position="1310"/>
        <end position="1377"/>
    </location>
</feature>
<feature type="compositionally biased region" description="Basic and acidic residues" evidence="8">
    <location>
        <begin position="973"/>
        <end position="987"/>
    </location>
</feature>
<gene>
    <name evidence="10" type="ORF">LSH36_13g25075</name>
</gene>
<evidence type="ECO:0000313" key="10">
    <source>
        <dbReference type="EMBL" id="KAK2168975.1"/>
    </source>
</evidence>
<dbReference type="GO" id="GO:0008270">
    <property type="term" value="F:zinc ion binding"/>
    <property type="evidence" value="ECO:0007669"/>
    <property type="project" value="UniProtKB-KW"/>
</dbReference>
<feature type="region of interest" description="Disordered" evidence="8">
    <location>
        <begin position="1"/>
        <end position="67"/>
    </location>
</feature>
<evidence type="ECO:0000256" key="7">
    <source>
        <dbReference type="PROSITE-ProRule" id="PRU00042"/>
    </source>
</evidence>
<feature type="compositionally biased region" description="Basic and acidic residues" evidence="8">
    <location>
        <begin position="1239"/>
        <end position="1251"/>
    </location>
</feature>
<evidence type="ECO:0000256" key="2">
    <source>
        <dbReference type="ARBA" id="ARBA00022723"/>
    </source>
</evidence>
<feature type="compositionally biased region" description="Polar residues" evidence="8">
    <location>
        <begin position="926"/>
        <end position="935"/>
    </location>
</feature>
<dbReference type="GO" id="GO:0005634">
    <property type="term" value="C:nucleus"/>
    <property type="evidence" value="ECO:0007669"/>
    <property type="project" value="UniProtKB-SubCell"/>
</dbReference>
<dbReference type="EMBL" id="JAODUP010000013">
    <property type="protein sequence ID" value="KAK2168975.1"/>
    <property type="molecule type" value="Genomic_DNA"/>
</dbReference>
<evidence type="ECO:0000256" key="8">
    <source>
        <dbReference type="SAM" id="MobiDB-lite"/>
    </source>
</evidence>
<dbReference type="PROSITE" id="PS00028">
    <property type="entry name" value="ZINC_FINGER_C2H2_1"/>
    <property type="match status" value="2"/>
</dbReference>
<feature type="region of interest" description="Disordered" evidence="8">
    <location>
        <begin position="316"/>
        <end position="350"/>
    </location>
</feature>
<feature type="region of interest" description="Disordered" evidence="8">
    <location>
        <begin position="1224"/>
        <end position="1251"/>
    </location>
</feature>
<dbReference type="InterPro" id="IPR013087">
    <property type="entry name" value="Znf_C2H2_type"/>
</dbReference>
<organism evidence="10 11">
    <name type="scientific">Paralvinella palmiformis</name>
    <dbReference type="NCBI Taxonomy" id="53620"/>
    <lineage>
        <taxon>Eukaryota</taxon>
        <taxon>Metazoa</taxon>
        <taxon>Spiralia</taxon>
        <taxon>Lophotrochozoa</taxon>
        <taxon>Annelida</taxon>
        <taxon>Polychaeta</taxon>
        <taxon>Sedentaria</taxon>
        <taxon>Canalipalpata</taxon>
        <taxon>Terebellida</taxon>
        <taxon>Terebelliformia</taxon>
        <taxon>Alvinellidae</taxon>
        <taxon>Paralvinella</taxon>
    </lineage>
</organism>
<feature type="compositionally biased region" description="Basic and acidic residues" evidence="8">
    <location>
        <begin position="1317"/>
        <end position="1355"/>
    </location>
</feature>
<keyword evidence="4 7" id="KW-0863">Zinc-finger</keyword>
<evidence type="ECO:0000256" key="1">
    <source>
        <dbReference type="ARBA" id="ARBA00004123"/>
    </source>
</evidence>
<evidence type="ECO:0000256" key="6">
    <source>
        <dbReference type="ARBA" id="ARBA00023242"/>
    </source>
</evidence>
<feature type="region of interest" description="Disordered" evidence="8">
    <location>
        <begin position="1025"/>
        <end position="1211"/>
    </location>
</feature>
<feature type="compositionally biased region" description="Polar residues" evidence="8">
    <location>
        <begin position="1155"/>
        <end position="1168"/>
    </location>
</feature>
<feature type="compositionally biased region" description="Basic and acidic residues" evidence="8">
    <location>
        <begin position="937"/>
        <end position="951"/>
    </location>
</feature>
<evidence type="ECO:0000256" key="5">
    <source>
        <dbReference type="ARBA" id="ARBA00022833"/>
    </source>
</evidence>
<feature type="compositionally biased region" description="Acidic residues" evidence="8">
    <location>
        <begin position="1036"/>
        <end position="1052"/>
    </location>
</feature>